<protein>
    <submittedName>
        <fullName evidence="1">Dot/Icm T4SS effector</fullName>
    </submittedName>
</protein>
<keyword evidence="2" id="KW-1185">Reference proteome</keyword>
<comment type="caution">
    <text evidence="1">The sequence shown here is derived from an EMBL/GenBank/DDBJ whole genome shotgun (WGS) entry which is preliminary data.</text>
</comment>
<dbReference type="RefSeq" id="WP_237762157.1">
    <property type="nucleotide sequence ID" value="NZ_CAAAIH010000023.1"/>
</dbReference>
<evidence type="ECO:0000313" key="1">
    <source>
        <dbReference type="EMBL" id="KTD55527.1"/>
    </source>
</evidence>
<name>A0A0W0YFE5_9GAMM</name>
<dbReference type="Proteomes" id="UP000054703">
    <property type="component" value="Unassembled WGS sequence"/>
</dbReference>
<dbReference type="AlphaFoldDB" id="A0A0W0YFE5"/>
<organism evidence="1 2">
    <name type="scientific">Legionella santicrucis</name>
    <dbReference type="NCBI Taxonomy" id="45074"/>
    <lineage>
        <taxon>Bacteria</taxon>
        <taxon>Pseudomonadati</taxon>
        <taxon>Pseudomonadota</taxon>
        <taxon>Gammaproteobacteria</taxon>
        <taxon>Legionellales</taxon>
        <taxon>Legionellaceae</taxon>
        <taxon>Legionella</taxon>
    </lineage>
</organism>
<dbReference type="EMBL" id="LNYU01000085">
    <property type="protein sequence ID" value="KTD55527.1"/>
    <property type="molecule type" value="Genomic_DNA"/>
</dbReference>
<accession>A0A0W0YFE5</accession>
<gene>
    <name evidence="1" type="ORF">Lsan_3079</name>
</gene>
<evidence type="ECO:0000313" key="2">
    <source>
        <dbReference type="Proteomes" id="UP000054703"/>
    </source>
</evidence>
<reference evidence="1 2" key="1">
    <citation type="submission" date="2015-11" db="EMBL/GenBank/DDBJ databases">
        <title>Genomic analysis of 38 Legionella species identifies large and diverse effector repertoires.</title>
        <authorList>
            <person name="Burstein D."/>
            <person name="Amaro F."/>
            <person name="Zusman T."/>
            <person name="Lifshitz Z."/>
            <person name="Cohen O."/>
            <person name="Gilbert J.A."/>
            <person name="Pupko T."/>
            <person name="Shuman H.A."/>
            <person name="Segal G."/>
        </authorList>
    </citation>
    <scope>NUCLEOTIDE SEQUENCE [LARGE SCALE GENOMIC DNA]</scope>
    <source>
        <strain evidence="1 2">SC-63-C7</strain>
    </source>
</reference>
<dbReference type="PATRIC" id="fig|45074.5.peg.3314"/>
<sequence length="183" mass="20767">MAIRVTSFDFDGCLFHRNYAYSENKDVIASNKIFLDTIKEENQNFTKAIALIGSNRQSLSVDFANSIGKGSCFPAIKKVTDHLGCTLDPFLLADIYGDLPSGTSYDRAIHQLDHTYNGDHSDWLFDDTKASLIYAQMHKVALENPTEEIIFDFYDDRGFGARAPKDILEDLHEFFTHVTHTQF</sequence>
<proteinExistence type="predicted"/>